<dbReference type="EMBL" id="JAWWNJ010000139">
    <property type="protein sequence ID" value="KAK6984339.1"/>
    <property type="molecule type" value="Genomic_DNA"/>
</dbReference>
<keyword evidence="3" id="KW-1185">Reference proteome</keyword>
<proteinExistence type="predicted"/>
<name>A0AAV9ZJ71_9AGAR</name>
<dbReference type="GO" id="GO:0016787">
    <property type="term" value="F:hydrolase activity"/>
    <property type="evidence" value="ECO:0007669"/>
    <property type="project" value="UniProtKB-KW"/>
</dbReference>
<feature type="region of interest" description="Disordered" evidence="1">
    <location>
        <begin position="382"/>
        <end position="407"/>
    </location>
</feature>
<dbReference type="CDD" id="cd18785">
    <property type="entry name" value="SF2_C"/>
    <property type="match status" value="1"/>
</dbReference>
<protein>
    <submittedName>
        <fullName evidence="2">P-loop containing nucleoside triphosphate hydrolase protein</fullName>
    </submittedName>
</protein>
<feature type="region of interest" description="Disordered" evidence="1">
    <location>
        <begin position="286"/>
        <end position="309"/>
    </location>
</feature>
<dbReference type="InterPro" id="IPR027417">
    <property type="entry name" value="P-loop_NTPase"/>
</dbReference>
<keyword evidence="2" id="KW-0378">Hydrolase</keyword>
<evidence type="ECO:0000313" key="2">
    <source>
        <dbReference type="EMBL" id="KAK6984339.1"/>
    </source>
</evidence>
<gene>
    <name evidence="2" type="ORF">R3P38DRAFT_3332872</name>
</gene>
<dbReference type="Gene3D" id="3.40.50.300">
    <property type="entry name" value="P-loop containing nucleotide triphosphate hydrolases"/>
    <property type="match status" value="2"/>
</dbReference>
<dbReference type="AlphaFoldDB" id="A0AAV9ZJ71"/>
<dbReference type="Proteomes" id="UP001362999">
    <property type="component" value="Unassembled WGS sequence"/>
</dbReference>
<comment type="caution">
    <text evidence="2">The sequence shown here is derived from an EMBL/GenBank/DDBJ whole genome shotgun (WGS) entry which is preliminary data.</text>
</comment>
<accession>A0AAV9ZJ71</accession>
<dbReference type="SUPFAM" id="SSF52540">
    <property type="entry name" value="P-loop containing nucleoside triphosphate hydrolases"/>
    <property type="match status" value="1"/>
</dbReference>
<sequence length="407" mass="44834">MHSLELISYSTTVRRLRPFQLDLVAPILDGDDILCCTATGDGKSAAFSVPLLVLNEYNLNPHLYGDNITSLIKTGTKWQVICVDPEHLQEKEWLDEAHLIRERGANFRLAFNTIGLFFRNFHVIRRSNERLNVQIAMQILTHRNWAAGSSQISFPTSIAAANSLSFALRSTLFSVSLFISGEFTPSTADKFRRVRMYDSLCPAKYNEETIRLMENDPGCQIIVATIALSNGINCIALLDSVLLTAPKTLNNGVQHLGRGARKEESTGRGVFLVQLSSITAATKQLNGISSTPTRPTTVTSKSATPKEASSTDETALAQFLVEKHCLAAFVNKHYSNPAAGTSTLDCIAAKRPLPCSLCLKRSDQAIEFATFKSFRSALLREEQRSGRFPSPPTHSVLTESENARKAQ</sequence>
<evidence type="ECO:0000313" key="3">
    <source>
        <dbReference type="Proteomes" id="UP001362999"/>
    </source>
</evidence>
<organism evidence="2 3">
    <name type="scientific">Favolaschia claudopus</name>
    <dbReference type="NCBI Taxonomy" id="2862362"/>
    <lineage>
        <taxon>Eukaryota</taxon>
        <taxon>Fungi</taxon>
        <taxon>Dikarya</taxon>
        <taxon>Basidiomycota</taxon>
        <taxon>Agaricomycotina</taxon>
        <taxon>Agaricomycetes</taxon>
        <taxon>Agaricomycetidae</taxon>
        <taxon>Agaricales</taxon>
        <taxon>Marasmiineae</taxon>
        <taxon>Mycenaceae</taxon>
        <taxon>Favolaschia</taxon>
    </lineage>
</organism>
<evidence type="ECO:0000256" key="1">
    <source>
        <dbReference type="SAM" id="MobiDB-lite"/>
    </source>
</evidence>
<reference evidence="2 3" key="1">
    <citation type="journal article" date="2024" name="J Genomics">
        <title>Draft genome sequencing and assembly of Favolaschia claudopus CIRM-BRFM 2984 isolated from oak limbs.</title>
        <authorList>
            <person name="Navarro D."/>
            <person name="Drula E."/>
            <person name="Chaduli D."/>
            <person name="Cazenave R."/>
            <person name="Ahrendt S."/>
            <person name="Wang J."/>
            <person name="Lipzen A."/>
            <person name="Daum C."/>
            <person name="Barry K."/>
            <person name="Grigoriev I.V."/>
            <person name="Favel A."/>
            <person name="Rosso M.N."/>
            <person name="Martin F."/>
        </authorList>
    </citation>
    <scope>NUCLEOTIDE SEQUENCE [LARGE SCALE GENOMIC DNA]</scope>
    <source>
        <strain evidence="2 3">CIRM-BRFM 2984</strain>
    </source>
</reference>
<feature type="compositionally biased region" description="Low complexity" evidence="1">
    <location>
        <begin position="289"/>
        <end position="302"/>
    </location>
</feature>